<feature type="transmembrane region" description="Helical" evidence="2">
    <location>
        <begin position="1041"/>
        <end position="1065"/>
    </location>
</feature>
<evidence type="ECO:0000256" key="1">
    <source>
        <dbReference type="SAM" id="MobiDB-lite"/>
    </source>
</evidence>
<dbReference type="Gene3D" id="3.30.2090.10">
    <property type="entry name" value="Multidrug efflux transporter AcrB TolC docking domain, DN and DC subdomains"/>
    <property type="match status" value="3"/>
</dbReference>
<keyword evidence="2" id="KW-0472">Membrane</keyword>
<dbReference type="Gene3D" id="3.30.70.1440">
    <property type="entry name" value="Multidrug efflux transporter AcrB pore domain"/>
    <property type="match status" value="1"/>
</dbReference>
<feature type="transmembrane region" description="Helical" evidence="2">
    <location>
        <begin position="585"/>
        <end position="605"/>
    </location>
</feature>
<dbReference type="Gene3D" id="1.20.1640.10">
    <property type="entry name" value="Multidrug efflux transporter AcrB transmembrane domain"/>
    <property type="match status" value="3"/>
</dbReference>
<dbReference type="SUPFAM" id="SSF82866">
    <property type="entry name" value="Multidrug efflux transporter AcrB transmembrane domain"/>
    <property type="match status" value="2"/>
</dbReference>
<feature type="transmembrane region" description="Helical" evidence="2">
    <location>
        <begin position="1010"/>
        <end position="1029"/>
    </location>
</feature>
<evidence type="ECO:0000256" key="2">
    <source>
        <dbReference type="SAM" id="Phobius"/>
    </source>
</evidence>
<proteinExistence type="predicted"/>
<feature type="compositionally biased region" description="Low complexity" evidence="1">
    <location>
        <begin position="257"/>
        <end position="270"/>
    </location>
</feature>
<dbReference type="Pfam" id="PF00873">
    <property type="entry name" value="ACR_tran"/>
    <property type="match status" value="2"/>
</dbReference>
<feature type="transmembrane region" description="Helical" evidence="2">
    <location>
        <begin position="964"/>
        <end position="989"/>
    </location>
</feature>
<dbReference type="Gene3D" id="3.30.70.1320">
    <property type="entry name" value="Multidrug efflux transporter AcrB pore domain like"/>
    <property type="match status" value="2"/>
</dbReference>
<gene>
    <name evidence="3" type="ORF">PAHA3_4660</name>
</gene>
<feature type="transmembrane region" description="Helical" evidence="2">
    <location>
        <begin position="493"/>
        <end position="513"/>
    </location>
</feature>
<feature type="transmembrane region" description="Helical" evidence="2">
    <location>
        <begin position="525"/>
        <end position="552"/>
    </location>
</feature>
<comment type="caution">
    <text evidence="3">The sequence shown here is derived from an EMBL/GenBank/DDBJ whole genome shotgun (WGS) entry which is preliminary data.</text>
</comment>
<dbReference type="InterPro" id="IPR027463">
    <property type="entry name" value="AcrB_DN_DC_subdom"/>
</dbReference>
<keyword evidence="2" id="KW-0812">Transmembrane</keyword>
<dbReference type="EMBL" id="BCNV01000005">
    <property type="protein sequence ID" value="GAS84557.1"/>
    <property type="molecule type" value="Genomic_DNA"/>
</dbReference>
<reference evidence="4" key="2">
    <citation type="submission" date="2016-01" db="EMBL/GenBank/DDBJ databases">
        <title>Draft Genome Sequence of Paenibacillus amylolyticus Heshi-A3 that Was Isolated from Fermented Rice Bran with Aging Salted Mackerel, Which Was Named Heshiko as Traditional Fermented Seafood in Japan.</title>
        <authorList>
            <person name="Akuzawa S."/>
            <person name="Nakagawa J."/>
            <person name="Kanekatsu T."/>
            <person name="Kubota E."/>
            <person name="Ohtake R."/>
            <person name="Suzuki T."/>
            <person name="Kanesaki Y."/>
        </authorList>
    </citation>
    <scope>NUCLEOTIDE SEQUENCE [LARGE SCALE GENOMIC DNA]</scope>
    <source>
        <strain evidence="4">Heshi-A3</strain>
    </source>
</reference>
<feature type="transmembrane region" description="Helical" evidence="2">
    <location>
        <begin position="912"/>
        <end position="931"/>
    </location>
</feature>
<organism evidence="3 4">
    <name type="scientific">Paenibacillus amylolyticus</name>
    <dbReference type="NCBI Taxonomy" id="1451"/>
    <lineage>
        <taxon>Bacteria</taxon>
        <taxon>Bacillati</taxon>
        <taxon>Bacillota</taxon>
        <taxon>Bacilli</taxon>
        <taxon>Bacillales</taxon>
        <taxon>Paenibacillaceae</taxon>
        <taxon>Paenibacillus</taxon>
    </lineage>
</organism>
<dbReference type="RefSeq" id="WP_062836931.1">
    <property type="nucleotide sequence ID" value="NZ_BCNV01000005.1"/>
</dbReference>
<dbReference type="Proteomes" id="UP000069697">
    <property type="component" value="Unassembled WGS sequence"/>
</dbReference>
<sequence length="1078" mass="114728">MKGIINFSLNNKFAIWILTIIISFAGLYSGLTMKQETIPNINVPFLNVTAIDPGAAPEGIVEDVTKPLEVKLRNVDGVKTVTSTSMENAASITLEFDYGTDLTNATATVREALNEVQLPDSVQKPTISKFSINSFPVVSLSLSDKDGGDLEQLTRLVESDIQPALEDIDGVAQVQVSGQYVKEVQLKFDQAKMAELGLTEDTVNGIVQGSSIRVPLGLFELDKSQKAVVVDGNIIDIDDLKNLAIPVVPGGAGASAGNGASAAPQGSGAPTGEAGQGTTPGSAQGTDPAAGQAAGGNASVVSPSGAANAPGIPTVKLSEIAKIEVIGQAESISRTDGKESIGISVVKSNDANTVDVVNAVKDKAEELQTQFKNADLTVLLDQGKPIQDSVNTMLGKAVFGALFAILIILLFLRNIRSTIISIISIPLSLLMALTALNMMDITLNMMTLGAMTVAIGRVVDDSIVVIENIYRRLTLRGEKLKGRELVREATREMFVPILSSTIVTIAVFLPLALVSGMVGELFLPFALTMVFALLASLIVAITIVPMLAHTLFRKGLKNKQNHEEKPGKMAEGYKRLLNWTLSHKLITVSIAVILLVGSLFLYPFIGASFLPEQQDKYVTITYSPQTGALREDVEKEALVAEKWLLEQPGLEKMQYSIGGTNPLSSMGGGGGNSALFYIEYNEDTKDFTKVKEQLVEGLKKEVTVGTWNELDMSGGLGGSGLSLSIYGDNVEQLKPVSDEILKLVEADTDNFEKADTTLADTYGQYTLVADQEKLSSLGLTAGQLAMTLSPARERPVLTEVDIDNKTYKVYVETDNKTFSSIDEIEDETVTSPLGIEVPIKDVAKVEEGTSPNSIMQIDGKVVVQVTANILASDVTKASSNLQAEIDKLDLPDGVEVKFGGTTEQINDTFTQLGLAMLAAIAIVYFVLVVTFGGGLAPFAILFSLPFTVIGIMVGLFIAGGTLDVSAMMGGLMLIGIVVTNAIVLIDRVIHKEKEGMPTREALLEAGATRLRPILMTALATIGALLPLVTGLEESAGIISKGLGITVIGGLISSTLLTLVIVPIVYEFLMKFKKKRIED</sequence>
<feature type="transmembrane region" description="Helical" evidence="2">
    <location>
        <begin position="938"/>
        <end position="958"/>
    </location>
</feature>
<dbReference type="SUPFAM" id="SSF82693">
    <property type="entry name" value="Multidrug efflux transporter AcrB pore domain, PN1, PN2, PC1 and PC2 subdomains"/>
    <property type="match status" value="2"/>
</dbReference>
<dbReference type="GO" id="GO:0042910">
    <property type="term" value="F:xenobiotic transmembrane transporter activity"/>
    <property type="evidence" value="ECO:0007669"/>
    <property type="project" value="TreeGrafter"/>
</dbReference>
<evidence type="ECO:0000313" key="3">
    <source>
        <dbReference type="EMBL" id="GAS84557.1"/>
    </source>
</evidence>
<dbReference type="PANTHER" id="PTHR32063">
    <property type="match status" value="1"/>
</dbReference>
<feature type="transmembrane region" description="Helical" evidence="2">
    <location>
        <begin position="393"/>
        <end position="412"/>
    </location>
</feature>
<feature type="region of interest" description="Disordered" evidence="1">
    <location>
        <begin position="254"/>
        <end position="302"/>
    </location>
</feature>
<dbReference type="GO" id="GO:0005886">
    <property type="term" value="C:plasma membrane"/>
    <property type="evidence" value="ECO:0007669"/>
    <property type="project" value="TreeGrafter"/>
</dbReference>
<accession>A0A117I2Z7</accession>
<dbReference type="InterPro" id="IPR001036">
    <property type="entry name" value="Acrflvin-R"/>
</dbReference>
<feature type="compositionally biased region" description="Polar residues" evidence="1">
    <location>
        <begin position="276"/>
        <end position="285"/>
    </location>
</feature>
<dbReference type="AlphaFoldDB" id="A0A117I2Z7"/>
<keyword evidence="2" id="KW-1133">Transmembrane helix</keyword>
<feature type="transmembrane region" description="Helical" evidence="2">
    <location>
        <begin position="445"/>
        <end position="466"/>
    </location>
</feature>
<name>A0A117I2Z7_PAEAM</name>
<evidence type="ECO:0000313" key="4">
    <source>
        <dbReference type="Proteomes" id="UP000069697"/>
    </source>
</evidence>
<reference evidence="3 4" key="1">
    <citation type="journal article" date="2016" name="Genome Announc.">
        <title>Draft Genome Sequence of Paenibacillus amylolyticus Heshi-A3, Isolated from Fermented Rice Bran in a Japanese Fermented Seafood Dish.</title>
        <authorList>
            <person name="Akuzawa S."/>
            <person name="Nagaoka J."/>
            <person name="Kanekatsu M."/>
            <person name="Kubota E."/>
            <person name="Ohtake R."/>
            <person name="Suzuki T."/>
            <person name="Kanesaki Y."/>
        </authorList>
    </citation>
    <scope>NUCLEOTIDE SEQUENCE [LARGE SCALE GENOMIC DNA]</scope>
    <source>
        <strain evidence="3 4">Heshi-A3</strain>
    </source>
</reference>
<protein>
    <submittedName>
        <fullName evidence="3">Swarming motility protein, SwrC</fullName>
    </submittedName>
</protein>
<feature type="transmembrane region" description="Helical" evidence="2">
    <location>
        <begin position="419"/>
        <end position="439"/>
    </location>
</feature>
<dbReference type="Gene3D" id="3.30.70.1430">
    <property type="entry name" value="Multidrug efflux transporter AcrB pore domain"/>
    <property type="match status" value="2"/>
</dbReference>
<feature type="transmembrane region" description="Helical" evidence="2">
    <location>
        <begin position="12"/>
        <end position="31"/>
    </location>
</feature>
<dbReference type="PANTHER" id="PTHR32063:SF0">
    <property type="entry name" value="SWARMING MOTILITY PROTEIN SWRC"/>
    <property type="match status" value="1"/>
</dbReference>
<dbReference type="SUPFAM" id="SSF82714">
    <property type="entry name" value="Multidrug efflux transporter AcrB TolC docking domain, DN and DC subdomains"/>
    <property type="match status" value="2"/>
</dbReference>